<feature type="compositionally biased region" description="Basic residues" evidence="7">
    <location>
        <begin position="396"/>
        <end position="412"/>
    </location>
</feature>
<evidence type="ECO:0000256" key="7">
    <source>
        <dbReference type="SAM" id="MobiDB-lite"/>
    </source>
</evidence>
<evidence type="ECO:0000313" key="9">
    <source>
        <dbReference type="EMBL" id="GAA3525187.1"/>
    </source>
</evidence>
<keyword evidence="2" id="KW-0813">Transport</keyword>
<feature type="transmembrane region" description="Helical" evidence="8">
    <location>
        <begin position="334"/>
        <end position="356"/>
    </location>
</feature>
<organism evidence="9 10">
    <name type="scientific">Amycolatopsis ultiminotia</name>
    <dbReference type="NCBI Taxonomy" id="543629"/>
    <lineage>
        <taxon>Bacteria</taxon>
        <taxon>Bacillati</taxon>
        <taxon>Actinomycetota</taxon>
        <taxon>Actinomycetes</taxon>
        <taxon>Pseudonocardiales</taxon>
        <taxon>Pseudonocardiaceae</taxon>
        <taxon>Amycolatopsis</taxon>
    </lineage>
</organism>
<feature type="region of interest" description="Disordered" evidence="7">
    <location>
        <begin position="393"/>
        <end position="412"/>
    </location>
</feature>
<evidence type="ECO:0000256" key="1">
    <source>
        <dbReference type="ARBA" id="ARBA00004651"/>
    </source>
</evidence>
<feature type="transmembrane region" description="Helical" evidence="8">
    <location>
        <begin position="131"/>
        <end position="153"/>
    </location>
</feature>
<feature type="transmembrane region" description="Helical" evidence="8">
    <location>
        <begin position="28"/>
        <end position="56"/>
    </location>
</feature>
<feature type="transmembrane region" description="Helical" evidence="8">
    <location>
        <begin position="165"/>
        <end position="183"/>
    </location>
</feature>
<keyword evidence="6 8" id="KW-0472">Membrane</keyword>
<evidence type="ECO:0000256" key="6">
    <source>
        <dbReference type="ARBA" id="ARBA00023136"/>
    </source>
</evidence>
<keyword evidence="5 8" id="KW-1133">Transmembrane helix</keyword>
<accession>A0ABP6UY31</accession>
<feature type="transmembrane region" description="Helical" evidence="8">
    <location>
        <begin position="296"/>
        <end position="314"/>
    </location>
</feature>
<dbReference type="Gene3D" id="1.20.1250.20">
    <property type="entry name" value="MFS general substrate transporter like domains"/>
    <property type="match status" value="1"/>
</dbReference>
<comment type="subcellular location">
    <subcellularLocation>
        <location evidence="1">Cell membrane</location>
        <topology evidence="1">Multi-pass membrane protein</topology>
    </subcellularLocation>
</comment>
<evidence type="ECO:0000256" key="8">
    <source>
        <dbReference type="SAM" id="Phobius"/>
    </source>
</evidence>
<keyword evidence="3" id="KW-1003">Cell membrane</keyword>
<dbReference type="PANTHER" id="PTHR23517:SF2">
    <property type="entry name" value="MULTIDRUG RESISTANCE PROTEIN MDTH"/>
    <property type="match status" value="1"/>
</dbReference>
<dbReference type="InterPro" id="IPR036259">
    <property type="entry name" value="MFS_trans_sf"/>
</dbReference>
<evidence type="ECO:0000256" key="4">
    <source>
        <dbReference type="ARBA" id="ARBA00022692"/>
    </source>
</evidence>
<sequence>MADRGRPALPVGLGIDDFDAGLFLPLSVVYATTVAGLSLGLAGAVVTAGTVAGLLVPPPAGRLVDRIGPKPVVISAQLVQAVGAFGYLAAHGAGGVLIATVLLAGGRQLFFCALVGLVADAAGEGPKDRPFAVVMMVRSAGFGLGTLTVGVLLGGAGPPGYRVAVVGYGCCLLVAAIVLATLLRVPHRPAPSARPVSVLRDRPFLGLIGVSGLFVLVVDFFLVGTPVFVLDRLPGPAWLPGAMPALHTALTSSLGTFALRCTRRWDRPRGMALGAAGHVLWCAITLAAIAVPHGWLPGNLPAGVVVLALASLVFGPRADALAEASAPAESRGRYLAAFQYAFTGAQVVAPAVAGLFAVSVWLPFAVVVACSVTAALGLRVLVPRLPAGATLPGTSRARRPCPRRRSRGTRCP</sequence>
<evidence type="ECO:0000256" key="3">
    <source>
        <dbReference type="ARBA" id="ARBA00022475"/>
    </source>
</evidence>
<dbReference type="EMBL" id="BAAAZN010000001">
    <property type="protein sequence ID" value="GAA3525187.1"/>
    <property type="molecule type" value="Genomic_DNA"/>
</dbReference>
<feature type="transmembrane region" description="Helical" evidence="8">
    <location>
        <begin position="96"/>
        <end position="119"/>
    </location>
</feature>
<proteinExistence type="predicted"/>
<dbReference type="RefSeq" id="WP_344854762.1">
    <property type="nucleotide sequence ID" value="NZ_BAAAZN010000001.1"/>
</dbReference>
<keyword evidence="10" id="KW-1185">Reference proteome</keyword>
<evidence type="ECO:0000256" key="5">
    <source>
        <dbReference type="ARBA" id="ARBA00022989"/>
    </source>
</evidence>
<dbReference type="SUPFAM" id="SSF103473">
    <property type="entry name" value="MFS general substrate transporter"/>
    <property type="match status" value="1"/>
</dbReference>
<evidence type="ECO:0000256" key="2">
    <source>
        <dbReference type="ARBA" id="ARBA00022448"/>
    </source>
</evidence>
<feature type="transmembrane region" description="Helical" evidence="8">
    <location>
        <begin position="204"/>
        <end position="229"/>
    </location>
</feature>
<feature type="transmembrane region" description="Helical" evidence="8">
    <location>
        <begin position="271"/>
        <end position="290"/>
    </location>
</feature>
<dbReference type="InterPro" id="IPR050171">
    <property type="entry name" value="MFS_Transporters"/>
</dbReference>
<protein>
    <submittedName>
        <fullName evidence="9">MFS transporter</fullName>
    </submittedName>
</protein>
<dbReference type="PANTHER" id="PTHR23517">
    <property type="entry name" value="RESISTANCE PROTEIN MDTM, PUTATIVE-RELATED-RELATED"/>
    <property type="match status" value="1"/>
</dbReference>
<gene>
    <name evidence="9" type="ORF">GCM10022222_05000</name>
</gene>
<evidence type="ECO:0000313" key="10">
    <source>
        <dbReference type="Proteomes" id="UP001500689"/>
    </source>
</evidence>
<feature type="transmembrane region" description="Helical" evidence="8">
    <location>
        <begin position="241"/>
        <end position="259"/>
    </location>
</feature>
<comment type="caution">
    <text evidence="9">The sequence shown here is derived from an EMBL/GenBank/DDBJ whole genome shotgun (WGS) entry which is preliminary data.</text>
</comment>
<name>A0ABP6UY31_9PSEU</name>
<dbReference type="Proteomes" id="UP001500689">
    <property type="component" value="Unassembled WGS sequence"/>
</dbReference>
<dbReference type="Pfam" id="PF07690">
    <property type="entry name" value="MFS_1"/>
    <property type="match status" value="1"/>
</dbReference>
<keyword evidence="4 8" id="KW-0812">Transmembrane</keyword>
<reference evidence="10" key="1">
    <citation type="journal article" date="2019" name="Int. J. Syst. Evol. Microbiol.">
        <title>The Global Catalogue of Microorganisms (GCM) 10K type strain sequencing project: providing services to taxonomists for standard genome sequencing and annotation.</title>
        <authorList>
            <consortium name="The Broad Institute Genomics Platform"/>
            <consortium name="The Broad Institute Genome Sequencing Center for Infectious Disease"/>
            <person name="Wu L."/>
            <person name="Ma J."/>
        </authorList>
    </citation>
    <scope>NUCLEOTIDE SEQUENCE [LARGE SCALE GENOMIC DNA]</scope>
    <source>
        <strain evidence="10">JCM 16898</strain>
    </source>
</reference>
<feature type="transmembrane region" description="Helical" evidence="8">
    <location>
        <begin position="362"/>
        <end position="382"/>
    </location>
</feature>
<dbReference type="InterPro" id="IPR011701">
    <property type="entry name" value="MFS"/>
</dbReference>